<organism evidence="2 3">
    <name type="scientific">Cyclotella atomus</name>
    <dbReference type="NCBI Taxonomy" id="382360"/>
    <lineage>
        <taxon>Eukaryota</taxon>
        <taxon>Sar</taxon>
        <taxon>Stramenopiles</taxon>
        <taxon>Ochrophyta</taxon>
        <taxon>Bacillariophyta</taxon>
        <taxon>Coscinodiscophyceae</taxon>
        <taxon>Thalassiosirophycidae</taxon>
        <taxon>Stephanodiscales</taxon>
        <taxon>Stephanodiscaceae</taxon>
        <taxon>Cyclotella</taxon>
    </lineage>
</organism>
<dbReference type="Proteomes" id="UP001530400">
    <property type="component" value="Unassembled WGS sequence"/>
</dbReference>
<proteinExistence type="predicted"/>
<protein>
    <submittedName>
        <fullName evidence="2">Uncharacterized protein</fullName>
    </submittedName>
</protein>
<gene>
    <name evidence="2" type="ORF">ACHAWO_002061</name>
</gene>
<evidence type="ECO:0000313" key="3">
    <source>
        <dbReference type="Proteomes" id="UP001530400"/>
    </source>
</evidence>
<reference evidence="2 3" key="1">
    <citation type="submission" date="2024-10" db="EMBL/GenBank/DDBJ databases">
        <title>Updated reference genomes for cyclostephanoid diatoms.</title>
        <authorList>
            <person name="Roberts W.R."/>
            <person name="Alverson A.J."/>
        </authorList>
    </citation>
    <scope>NUCLEOTIDE SEQUENCE [LARGE SCALE GENOMIC DNA]</scope>
    <source>
        <strain evidence="2 3">AJA010-31</strain>
    </source>
</reference>
<dbReference type="PANTHER" id="PTHR38019">
    <property type="entry name" value="KDA ANTIGEN P200, PUTATIVE-RELATED"/>
    <property type="match status" value="1"/>
</dbReference>
<sequence length="582" mass="67929">MSESMSTATPSKPPNLSLDQVFQRTATKITDQSPTKSRIRLTPLSKKACLIHGIDPSALQNREYASFARPGLDPEIQTMHYEVYLHTREKLMELASTERSKLKQHMEASSMESGDSGTIGTLSLHGLDEEGGRDQIENEKRRLEKVARRQQKELLRMLAFESKSAAINEKMKKRADEQAQRELQREKEKRQRDLKAAEEARIRELRKKADEEREAHLQRLKMQQQFERDKKIQQQKAMEEKEHKKRARAEEQMRAKKQELYEMQTKRILEKQQREIEQKMKERNAKERAKEEKGELKRLVDAQVAEAKRKEAQERIEANLKAARTKEEEKRAALLDKQSKHDEMMARIKQEKITEMQKQQEQNAAMERKRKKMLQMARKKEEALKDDVKSKIEKDEARRIKQQEELERENSLRKAERDILIDMKRDNLNRIKRQQAYQQQETLKKVALNDKKSAEMKKKKEELIALRKKNAHEAKIKKDQLMAILDQTRGSGGSSTKIKKLLAKLGVSQPPQNKSKQDDSGTVKTEQSVITDIGLPPEIPSSLRMRLQKNVDNTAQPYQSPYATQHFVMDDLNGLKNLSLME</sequence>
<feature type="compositionally biased region" description="Basic and acidic residues" evidence="1">
    <location>
        <begin position="174"/>
        <end position="197"/>
    </location>
</feature>
<feature type="region of interest" description="Disordered" evidence="1">
    <location>
        <begin position="504"/>
        <end position="537"/>
    </location>
</feature>
<evidence type="ECO:0000313" key="2">
    <source>
        <dbReference type="EMBL" id="KAL3797683.1"/>
    </source>
</evidence>
<feature type="compositionally biased region" description="Basic and acidic residues" evidence="1">
    <location>
        <begin position="226"/>
        <end position="253"/>
    </location>
</feature>
<dbReference type="PANTHER" id="PTHR38019:SF1">
    <property type="entry name" value="N-ACETYLTRANSFERASE DOMAIN-CONTAINING PROTEIN"/>
    <property type="match status" value="1"/>
</dbReference>
<evidence type="ECO:0000256" key="1">
    <source>
        <dbReference type="SAM" id="MobiDB-lite"/>
    </source>
</evidence>
<dbReference type="AlphaFoldDB" id="A0ABD3QCN4"/>
<comment type="caution">
    <text evidence="2">The sequence shown here is derived from an EMBL/GenBank/DDBJ whole genome shotgun (WGS) entry which is preliminary data.</text>
</comment>
<feature type="region of interest" description="Disordered" evidence="1">
    <location>
        <begin position="354"/>
        <end position="414"/>
    </location>
</feature>
<feature type="region of interest" description="Disordered" evidence="1">
    <location>
        <begin position="323"/>
        <end position="342"/>
    </location>
</feature>
<feature type="compositionally biased region" description="Basic and acidic residues" evidence="1">
    <location>
        <begin position="378"/>
        <end position="414"/>
    </location>
</feature>
<feature type="region of interest" description="Disordered" evidence="1">
    <location>
        <begin position="169"/>
        <end position="197"/>
    </location>
</feature>
<name>A0ABD3QCN4_9STRA</name>
<dbReference type="EMBL" id="JALLPJ020000246">
    <property type="protein sequence ID" value="KAL3797683.1"/>
    <property type="molecule type" value="Genomic_DNA"/>
</dbReference>
<feature type="region of interest" description="Disordered" evidence="1">
    <location>
        <begin position="221"/>
        <end position="253"/>
    </location>
</feature>
<keyword evidence="3" id="KW-1185">Reference proteome</keyword>
<accession>A0ABD3QCN4</accession>